<keyword evidence="2" id="KW-1185">Reference proteome</keyword>
<accession>A0A6G0VSP3</accession>
<reference evidence="1 2" key="1">
    <citation type="submission" date="2019-08" db="EMBL/GenBank/DDBJ databases">
        <title>Whole genome of Aphis craccivora.</title>
        <authorList>
            <person name="Voronova N.V."/>
            <person name="Shulinski R.S."/>
            <person name="Bandarenka Y.V."/>
            <person name="Zhorov D.G."/>
            <person name="Warner D."/>
        </authorList>
    </citation>
    <scope>NUCLEOTIDE SEQUENCE [LARGE SCALE GENOMIC DNA]</scope>
    <source>
        <strain evidence="1">180601</strain>
        <tissue evidence="1">Whole Body</tissue>
    </source>
</reference>
<evidence type="ECO:0000313" key="1">
    <source>
        <dbReference type="EMBL" id="KAF0707931.1"/>
    </source>
</evidence>
<evidence type="ECO:0000313" key="2">
    <source>
        <dbReference type="Proteomes" id="UP000478052"/>
    </source>
</evidence>
<dbReference type="EMBL" id="VUJU01012347">
    <property type="protein sequence ID" value="KAF0707931.1"/>
    <property type="molecule type" value="Genomic_DNA"/>
</dbReference>
<comment type="caution">
    <text evidence="1">The sequence shown here is derived from an EMBL/GenBank/DDBJ whole genome shotgun (WGS) entry which is preliminary data.</text>
</comment>
<name>A0A6G0VSP3_APHCR</name>
<organism evidence="1 2">
    <name type="scientific">Aphis craccivora</name>
    <name type="common">Cowpea aphid</name>
    <dbReference type="NCBI Taxonomy" id="307492"/>
    <lineage>
        <taxon>Eukaryota</taxon>
        <taxon>Metazoa</taxon>
        <taxon>Ecdysozoa</taxon>
        <taxon>Arthropoda</taxon>
        <taxon>Hexapoda</taxon>
        <taxon>Insecta</taxon>
        <taxon>Pterygota</taxon>
        <taxon>Neoptera</taxon>
        <taxon>Paraneoptera</taxon>
        <taxon>Hemiptera</taxon>
        <taxon>Sternorrhyncha</taxon>
        <taxon>Aphidomorpha</taxon>
        <taxon>Aphidoidea</taxon>
        <taxon>Aphididae</taxon>
        <taxon>Aphidini</taxon>
        <taxon>Aphis</taxon>
        <taxon>Aphis</taxon>
    </lineage>
</organism>
<gene>
    <name evidence="1" type="ORF">FWK35_00034621</name>
</gene>
<proteinExistence type="predicted"/>
<dbReference type="OrthoDB" id="124789at2759"/>
<protein>
    <submittedName>
        <fullName evidence="1">PHD domain-containing protein</fullName>
    </submittedName>
</protein>
<feature type="non-terminal residue" evidence="1">
    <location>
        <position position="43"/>
    </location>
</feature>
<dbReference type="AlphaFoldDB" id="A0A6G0VSP3"/>
<dbReference type="Proteomes" id="UP000478052">
    <property type="component" value="Unassembled WGS sequence"/>
</dbReference>
<sequence length="43" mass="5139">MTSMYDHYPMQKRLDNDAKIIATKMVKMKVNKKILQNDTQEHT</sequence>